<evidence type="ECO:0000256" key="1">
    <source>
        <dbReference type="SAM" id="SignalP"/>
    </source>
</evidence>
<feature type="signal peptide" evidence="1">
    <location>
        <begin position="1"/>
        <end position="22"/>
    </location>
</feature>
<evidence type="ECO:0000313" key="2">
    <source>
        <dbReference type="EMBL" id="MBW94758.1"/>
    </source>
</evidence>
<dbReference type="EMBL" id="GGEC01014275">
    <property type="protein sequence ID" value="MBW94758.1"/>
    <property type="molecule type" value="Transcribed_RNA"/>
</dbReference>
<dbReference type="AlphaFoldDB" id="A0A2P2JMS3"/>
<proteinExistence type="predicted"/>
<keyword evidence="1" id="KW-0732">Signal</keyword>
<reference evidence="2" key="1">
    <citation type="submission" date="2018-02" db="EMBL/GenBank/DDBJ databases">
        <title>Rhizophora mucronata_Transcriptome.</title>
        <authorList>
            <person name="Meera S.P."/>
            <person name="Sreeshan A."/>
            <person name="Augustine A."/>
        </authorList>
    </citation>
    <scope>NUCLEOTIDE SEQUENCE</scope>
    <source>
        <tissue evidence="2">Leaf</tissue>
    </source>
</reference>
<name>A0A2P2JMS3_RHIMU</name>
<protein>
    <submittedName>
        <fullName evidence="2">Uncharacterized protein</fullName>
    </submittedName>
</protein>
<sequence length="41" mass="4655">MLVPLPSLAWPLHLLLLSEIQGQYPSCHLQKDRIVECTVVL</sequence>
<accession>A0A2P2JMS3</accession>
<organism evidence="2">
    <name type="scientific">Rhizophora mucronata</name>
    <name type="common">Asiatic mangrove</name>
    <dbReference type="NCBI Taxonomy" id="61149"/>
    <lineage>
        <taxon>Eukaryota</taxon>
        <taxon>Viridiplantae</taxon>
        <taxon>Streptophyta</taxon>
        <taxon>Embryophyta</taxon>
        <taxon>Tracheophyta</taxon>
        <taxon>Spermatophyta</taxon>
        <taxon>Magnoliopsida</taxon>
        <taxon>eudicotyledons</taxon>
        <taxon>Gunneridae</taxon>
        <taxon>Pentapetalae</taxon>
        <taxon>rosids</taxon>
        <taxon>fabids</taxon>
        <taxon>Malpighiales</taxon>
        <taxon>Rhizophoraceae</taxon>
        <taxon>Rhizophora</taxon>
    </lineage>
</organism>
<feature type="chain" id="PRO_5015164979" evidence="1">
    <location>
        <begin position="23"/>
        <end position="41"/>
    </location>
</feature>